<dbReference type="SUPFAM" id="SSF53474">
    <property type="entry name" value="alpha/beta-Hydrolases"/>
    <property type="match status" value="1"/>
</dbReference>
<reference evidence="2" key="1">
    <citation type="journal article" date="2014" name="Int. J. Syst. Evol. Microbiol.">
        <title>Complete genome sequence of Corynebacterium casei LMG S-19264T (=DSM 44701T), isolated from a smear-ripened cheese.</title>
        <authorList>
            <consortium name="US DOE Joint Genome Institute (JGI-PGF)"/>
            <person name="Walter F."/>
            <person name="Albersmeier A."/>
            <person name="Kalinowski J."/>
            <person name="Ruckert C."/>
        </authorList>
    </citation>
    <scope>NUCLEOTIDE SEQUENCE</scope>
    <source>
        <strain evidence="2">JCM 4518</strain>
    </source>
</reference>
<gene>
    <name evidence="2" type="ORF">GCM10010305_56760</name>
</gene>
<dbReference type="PANTHER" id="PTHR43798:SF33">
    <property type="entry name" value="HYDROLASE, PUTATIVE (AFU_ORTHOLOGUE AFUA_2G14860)-RELATED"/>
    <property type="match status" value="1"/>
</dbReference>
<protein>
    <recommendedName>
        <fullName evidence="1">AB hydrolase-1 domain-containing protein</fullName>
    </recommendedName>
</protein>
<evidence type="ECO:0000313" key="3">
    <source>
        <dbReference type="Proteomes" id="UP000644020"/>
    </source>
</evidence>
<dbReference type="Gene3D" id="3.40.50.1820">
    <property type="entry name" value="alpha/beta hydrolase"/>
    <property type="match status" value="1"/>
</dbReference>
<dbReference type="GO" id="GO:0016020">
    <property type="term" value="C:membrane"/>
    <property type="evidence" value="ECO:0007669"/>
    <property type="project" value="TreeGrafter"/>
</dbReference>
<dbReference type="PRINTS" id="PR00412">
    <property type="entry name" value="EPOXHYDRLASE"/>
</dbReference>
<dbReference type="EMBL" id="BMUL01000020">
    <property type="protein sequence ID" value="GHB06169.1"/>
    <property type="molecule type" value="Genomic_DNA"/>
</dbReference>
<sequence length="281" mass="29536">MGVNWVTWQFVRDGVTLSGREWTDTGAGPGPSVLLLHGLAGHCGEWDALAGALAADGYRVLALDQRGHGDSERRPGDVSRAAYASDVLEVAGALTADGGPVALVGQSYGGHAALLAAARRPPRVAGAVLVEAGPGGSAPDRTEQVAGWLRGWPVPFPDREAAVAHFGGGPVGEGWAGGLEERDGGWWPRFDPEVLAASLAENAVRSWWEEWDAIDVPLLAVLGQNGIIDPEQWDGMARRQERRLTAVSVPGTGHDLHLEAPEALYGVVAPFLRELFAGVDG</sequence>
<feature type="domain" description="AB hydrolase-1" evidence="1">
    <location>
        <begin position="33"/>
        <end position="264"/>
    </location>
</feature>
<dbReference type="InterPro" id="IPR050266">
    <property type="entry name" value="AB_hydrolase_sf"/>
</dbReference>
<dbReference type="InterPro" id="IPR029058">
    <property type="entry name" value="AB_hydrolase_fold"/>
</dbReference>
<dbReference type="InterPro" id="IPR000639">
    <property type="entry name" value="Epox_hydrolase-like"/>
</dbReference>
<comment type="caution">
    <text evidence="2">The sequence shown here is derived from an EMBL/GenBank/DDBJ whole genome shotgun (WGS) entry which is preliminary data.</text>
</comment>
<dbReference type="InterPro" id="IPR000073">
    <property type="entry name" value="AB_hydrolase_1"/>
</dbReference>
<keyword evidence="3" id="KW-1185">Reference proteome</keyword>
<evidence type="ECO:0000313" key="2">
    <source>
        <dbReference type="EMBL" id="GHB06169.1"/>
    </source>
</evidence>
<dbReference type="AlphaFoldDB" id="A0A918T7K5"/>
<accession>A0A918T7K5</accession>
<proteinExistence type="predicted"/>
<name>A0A918T7K5_9ACTN</name>
<reference evidence="2" key="2">
    <citation type="submission" date="2020-09" db="EMBL/GenBank/DDBJ databases">
        <authorList>
            <person name="Sun Q."/>
            <person name="Ohkuma M."/>
        </authorList>
    </citation>
    <scope>NUCLEOTIDE SEQUENCE</scope>
    <source>
        <strain evidence="2">JCM 4518</strain>
    </source>
</reference>
<evidence type="ECO:0000259" key="1">
    <source>
        <dbReference type="Pfam" id="PF12697"/>
    </source>
</evidence>
<dbReference type="GO" id="GO:0003824">
    <property type="term" value="F:catalytic activity"/>
    <property type="evidence" value="ECO:0007669"/>
    <property type="project" value="InterPro"/>
</dbReference>
<dbReference type="Proteomes" id="UP000644020">
    <property type="component" value="Unassembled WGS sequence"/>
</dbReference>
<dbReference type="PRINTS" id="PR00111">
    <property type="entry name" value="ABHYDROLASE"/>
</dbReference>
<dbReference type="Pfam" id="PF12697">
    <property type="entry name" value="Abhydrolase_6"/>
    <property type="match status" value="1"/>
</dbReference>
<dbReference type="PANTHER" id="PTHR43798">
    <property type="entry name" value="MONOACYLGLYCEROL LIPASE"/>
    <property type="match status" value="1"/>
</dbReference>
<organism evidence="2 3">
    <name type="scientific">Streptomyces termitum</name>
    <dbReference type="NCBI Taxonomy" id="67368"/>
    <lineage>
        <taxon>Bacteria</taxon>
        <taxon>Bacillati</taxon>
        <taxon>Actinomycetota</taxon>
        <taxon>Actinomycetes</taxon>
        <taxon>Kitasatosporales</taxon>
        <taxon>Streptomycetaceae</taxon>
        <taxon>Streptomyces</taxon>
    </lineage>
</organism>